<dbReference type="EMBL" id="FNRA01000012">
    <property type="protein sequence ID" value="SEB15062.1"/>
    <property type="molecule type" value="Genomic_DNA"/>
</dbReference>
<dbReference type="Proteomes" id="UP000198850">
    <property type="component" value="Unassembled WGS sequence"/>
</dbReference>
<keyword evidence="3" id="KW-1185">Reference proteome</keyword>
<proteinExistence type="predicted"/>
<reference evidence="2 3" key="1">
    <citation type="submission" date="2016-10" db="EMBL/GenBank/DDBJ databases">
        <authorList>
            <person name="de Groot N.N."/>
        </authorList>
    </citation>
    <scope>NUCLEOTIDE SEQUENCE [LARGE SCALE GENOMIC DNA]</scope>
    <source>
        <strain evidence="2 3">DSM 19033</strain>
    </source>
</reference>
<dbReference type="OrthoDB" id="769220at2"/>
<feature type="compositionally biased region" description="Polar residues" evidence="1">
    <location>
        <begin position="151"/>
        <end position="170"/>
    </location>
</feature>
<organism evidence="2 3">
    <name type="scientific">Pedobacter hartonius</name>
    <dbReference type="NCBI Taxonomy" id="425514"/>
    <lineage>
        <taxon>Bacteria</taxon>
        <taxon>Pseudomonadati</taxon>
        <taxon>Bacteroidota</taxon>
        <taxon>Sphingobacteriia</taxon>
        <taxon>Sphingobacteriales</taxon>
        <taxon>Sphingobacteriaceae</taxon>
        <taxon>Pedobacter</taxon>
    </lineage>
</organism>
<evidence type="ECO:0000313" key="2">
    <source>
        <dbReference type="EMBL" id="SEB15062.1"/>
    </source>
</evidence>
<dbReference type="AlphaFoldDB" id="A0A1H4H228"/>
<sequence>MKDIQTLKFYWLKYEVSDIREMINNSPGIDNFVFTYYFPNTADEDKPIQLIAYAHMDSKDPVEARYSDYYDTLEVYNSNALEAGGPLMMSNNILSLNSMQALINSMGPNGDKPEFLVFVPNVNNSGHVYYDIVAYTRRGGEESPLPGNGSIIDTTNPSPPATLQEQSAVA</sequence>
<feature type="region of interest" description="Disordered" evidence="1">
    <location>
        <begin position="141"/>
        <end position="170"/>
    </location>
</feature>
<protein>
    <submittedName>
        <fullName evidence="2">Uncharacterized protein</fullName>
    </submittedName>
</protein>
<name>A0A1H4H228_9SPHI</name>
<evidence type="ECO:0000256" key="1">
    <source>
        <dbReference type="SAM" id="MobiDB-lite"/>
    </source>
</evidence>
<accession>A0A1H4H228</accession>
<dbReference type="STRING" id="425514.SAMN05443550_112104"/>
<dbReference type="RefSeq" id="WP_090559395.1">
    <property type="nucleotide sequence ID" value="NZ_FNRA01000012.1"/>
</dbReference>
<gene>
    <name evidence="2" type="ORF">SAMN05443550_112104</name>
</gene>
<evidence type="ECO:0000313" key="3">
    <source>
        <dbReference type="Proteomes" id="UP000198850"/>
    </source>
</evidence>